<gene>
    <name evidence="2" type="ORF">E2C01_059911</name>
</gene>
<organism evidence="2 3">
    <name type="scientific">Portunus trituberculatus</name>
    <name type="common">Swimming crab</name>
    <name type="synonym">Neptunus trituberculatus</name>
    <dbReference type="NCBI Taxonomy" id="210409"/>
    <lineage>
        <taxon>Eukaryota</taxon>
        <taxon>Metazoa</taxon>
        <taxon>Ecdysozoa</taxon>
        <taxon>Arthropoda</taxon>
        <taxon>Crustacea</taxon>
        <taxon>Multicrustacea</taxon>
        <taxon>Malacostraca</taxon>
        <taxon>Eumalacostraca</taxon>
        <taxon>Eucarida</taxon>
        <taxon>Decapoda</taxon>
        <taxon>Pleocyemata</taxon>
        <taxon>Brachyura</taxon>
        <taxon>Eubrachyura</taxon>
        <taxon>Portunoidea</taxon>
        <taxon>Portunidae</taxon>
        <taxon>Portuninae</taxon>
        <taxon>Portunus</taxon>
    </lineage>
</organism>
<sequence length="107" mass="11616">MSSGGKPQDTPSQGQHLLPVSISLPSTYPPPSKPPTPTPLTKPLHVITINLHLPPSTYQTTHFITTYISIYIIAHKNTSPPTSSPPDIHLTNYTIIRISTSLSPPFP</sequence>
<proteinExistence type="predicted"/>
<feature type="region of interest" description="Disordered" evidence="1">
    <location>
        <begin position="1"/>
        <end position="41"/>
    </location>
</feature>
<accession>A0A5B7H7X0</accession>
<dbReference type="EMBL" id="VSRR010023817">
    <property type="protein sequence ID" value="MPC65775.1"/>
    <property type="molecule type" value="Genomic_DNA"/>
</dbReference>
<comment type="caution">
    <text evidence="2">The sequence shown here is derived from an EMBL/GenBank/DDBJ whole genome shotgun (WGS) entry which is preliminary data.</text>
</comment>
<feature type="compositionally biased region" description="Pro residues" evidence="1">
    <location>
        <begin position="27"/>
        <end position="40"/>
    </location>
</feature>
<keyword evidence="3" id="KW-1185">Reference proteome</keyword>
<protein>
    <submittedName>
        <fullName evidence="2">Uncharacterized protein</fullName>
    </submittedName>
</protein>
<reference evidence="2 3" key="1">
    <citation type="submission" date="2019-05" db="EMBL/GenBank/DDBJ databases">
        <title>Another draft genome of Portunus trituberculatus and its Hox gene families provides insights of decapod evolution.</title>
        <authorList>
            <person name="Jeong J.-H."/>
            <person name="Song I."/>
            <person name="Kim S."/>
            <person name="Choi T."/>
            <person name="Kim D."/>
            <person name="Ryu S."/>
            <person name="Kim W."/>
        </authorList>
    </citation>
    <scope>NUCLEOTIDE SEQUENCE [LARGE SCALE GENOMIC DNA]</scope>
    <source>
        <tissue evidence="2">Muscle</tissue>
    </source>
</reference>
<dbReference type="AlphaFoldDB" id="A0A5B7H7X0"/>
<dbReference type="Proteomes" id="UP000324222">
    <property type="component" value="Unassembled WGS sequence"/>
</dbReference>
<evidence type="ECO:0000256" key="1">
    <source>
        <dbReference type="SAM" id="MobiDB-lite"/>
    </source>
</evidence>
<name>A0A5B7H7X0_PORTR</name>
<feature type="compositionally biased region" description="Polar residues" evidence="1">
    <location>
        <begin position="1"/>
        <end position="15"/>
    </location>
</feature>
<evidence type="ECO:0000313" key="3">
    <source>
        <dbReference type="Proteomes" id="UP000324222"/>
    </source>
</evidence>
<evidence type="ECO:0000313" key="2">
    <source>
        <dbReference type="EMBL" id="MPC65775.1"/>
    </source>
</evidence>